<organism evidence="1 2">
    <name type="scientific">Shewanella inventionis</name>
    <dbReference type="NCBI Taxonomy" id="1738770"/>
    <lineage>
        <taxon>Bacteria</taxon>
        <taxon>Pseudomonadati</taxon>
        <taxon>Pseudomonadota</taxon>
        <taxon>Gammaproteobacteria</taxon>
        <taxon>Alteromonadales</taxon>
        <taxon>Shewanellaceae</taxon>
        <taxon>Shewanella</taxon>
    </lineage>
</organism>
<comment type="caution">
    <text evidence="1">The sequence shown here is derived from an EMBL/GenBank/DDBJ whole genome shotgun (WGS) entry which is preliminary data.</text>
</comment>
<proteinExistence type="predicted"/>
<evidence type="ECO:0000313" key="2">
    <source>
        <dbReference type="Proteomes" id="UP000617555"/>
    </source>
</evidence>
<protein>
    <submittedName>
        <fullName evidence="1">Uncharacterized protein</fullName>
    </submittedName>
</protein>
<dbReference type="Proteomes" id="UP000617555">
    <property type="component" value="Unassembled WGS sequence"/>
</dbReference>
<dbReference type="EMBL" id="BMII01000016">
    <property type="protein sequence ID" value="GGB60656.1"/>
    <property type="molecule type" value="Genomic_DNA"/>
</dbReference>
<accession>A0ABQ1J815</accession>
<evidence type="ECO:0000313" key="1">
    <source>
        <dbReference type="EMBL" id="GGB60656.1"/>
    </source>
</evidence>
<keyword evidence="2" id="KW-1185">Reference proteome</keyword>
<name>A0ABQ1J815_9GAMM</name>
<sequence length="565" mass="66185">MICINCFKGGLSGITEHFNAQFTHDLDIASFSFTKLREMPSVSLNKNEWFNLFDDNISSQTIIQFFKKYPLAIPSSSSNLNQPCYKELARFLGFTDELSDYQSLRARQLRFFAQFIMQECHLTLCPCAFTQLKINRGLKEQHKLQNKLNHILAVRREHDKNLVSLKVKVDYVHSKLDYNFILSAEFLVARNKIETRTFNTSDKLLKRAKVIHALSYDLQDMDTEEKITDFKAQVYHELQKFRDSEFVTDIKVYTSEYFPESQRNNFRRDYKQKDKYPIDIVIADRFIARTCLSSLQKRNPGGKVTDMMCNDILIINDLYKIPNKLKPFPIKWATVERGERESTGKQRIHVKITYNNGQQCYLRNFSNSPCVEQPTLLLPSEEKISRVYHKFTHTHIIFYVWSGIIETAHTREVIYKFGVCRFDWSDTEKYNIEELTQSVMSRQLEYCRSHQIVVNEAKVELISTPMPFNDGWANSTLGRLENGLKDPNNNPLLMRNDNVPENSMLSSNPTEIMCNDWHRRLFVIPFIKNYVNTMEHAQSIGFIELENAIGEEYPVPKQQHKQITS</sequence>
<dbReference type="RefSeq" id="WP_188739365.1">
    <property type="nucleotide sequence ID" value="NZ_BMII01000016.1"/>
</dbReference>
<reference evidence="2" key="1">
    <citation type="journal article" date="2019" name="Int. J. Syst. Evol. Microbiol.">
        <title>The Global Catalogue of Microorganisms (GCM) 10K type strain sequencing project: providing services to taxonomists for standard genome sequencing and annotation.</title>
        <authorList>
            <consortium name="The Broad Institute Genomics Platform"/>
            <consortium name="The Broad Institute Genome Sequencing Center for Infectious Disease"/>
            <person name="Wu L."/>
            <person name="Ma J."/>
        </authorList>
    </citation>
    <scope>NUCLEOTIDE SEQUENCE [LARGE SCALE GENOMIC DNA]</scope>
    <source>
        <strain evidence="2">CGMCC 1.15339</strain>
    </source>
</reference>
<gene>
    <name evidence="1" type="ORF">GCM10011607_21710</name>
</gene>